<evidence type="ECO:0000259" key="1">
    <source>
        <dbReference type="PROSITE" id="PS50883"/>
    </source>
</evidence>
<feature type="domain" description="EAL" evidence="1">
    <location>
        <begin position="15"/>
        <end position="266"/>
    </location>
</feature>
<dbReference type="PANTHER" id="PTHR33121">
    <property type="entry name" value="CYCLIC DI-GMP PHOSPHODIESTERASE PDEF"/>
    <property type="match status" value="1"/>
</dbReference>
<dbReference type="Pfam" id="PF00563">
    <property type="entry name" value="EAL"/>
    <property type="match status" value="1"/>
</dbReference>
<accession>A0A1J5RUV6</accession>
<dbReference type="GO" id="GO:0071111">
    <property type="term" value="F:cyclic-guanylate-specific phosphodiesterase activity"/>
    <property type="evidence" value="ECO:0007669"/>
    <property type="project" value="InterPro"/>
</dbReference>
<evidence type="ECO:0000313" key="2">
    <source>
        <dbReference type="EMBL" id="OIR00049.1"/>
    </source>
</evidence>
<name>A0A1J5RUV6_9ZZZZ</name>
<proteinExistence type="predicted"/>
<organism evidence="2">
    <name type="scientific">mine drainage metagenome</name>
    <dbReference type="NCBI Taxonomy" id="410659"/>
    <lineage>
        <taxon>unclassified sequences</taxon>
        <taxon>metagenomes</taxon>
        <taxon>ecological metagenomes</taxon>
    </lineage>
</organism>
<dbReference type="InterPro" id="IPR035919">
    <property type="entry name" value="EAL_sf"/>
</dbReference>
<protein>
    <submittedName>
        <fullName evidence="2">Putative EAL-domain containing protein YkuI</fullName>
    </submittedName>
</protein>
<dbReference type="InterPro" id="IPR029151">
    <property type="entry name" value="Sensor-like_sf"/>
</dbReference>
<dbReference type="InterPro" id="IPR050706">
    <property type="entry name" value="Cyclic-di-GMP_PDE-like"/>
</dbReference>
<gene>
    <name evidence="2" type="primary">ykuI</name>
    <name evidence="2" type="ORF">GALL_178700</name>
</gene>
<dbReference type="AlphaFoldDB" id="A0A1J5RUV6"/>
<reference evidence="2" key="1">
    <citation type="submission" date="2016-10" db="EMBL/GenBank/DDBJ databases">
        <title>Sequence of Gallionella enrichment culture.</title>
        <authorList>
            <person name="Poehlein A."/>
            <person name="Muehling M."/>
            <person name="Daniel R."/>
        </authorList>
    </citation>
    <scope>NUCLEOTIDE SEQUENCE</scope>
</reference>
<dbReference type="PANTHER" id="PTHR33121:SF76">
    <property type="entry name" value="SIGNALING PROTEIN"/>
    <property type="match status" value="1"/>
</dbReference>
<comment type="caution">
    <text evidence="2">The sequence shown here is derived from an EMBL/GenBank/DDBJ whole genome shotgun (WGS) entry which is preliminary data.</text>
</comment>
<dbReference type="InterPro" id="IPR001633">
    <property type="entry name" value="EAL_dom"/>
</dbReference>
<dbReference type="SUPFAM" id="SSF103190">
    <property type="entry name" value="Sensory domain-like"/>
    <property type="match status" value="1"/>
</dbReference>
<dbReference type="Gene3D" id="3.30.450.20">
    <property type="entry name" value="PAS domain"/>
    <property type="match status" value="1"/>
</dbReference>
<dbReference type="CDD" id="cd01948">
    <property type="entry name" value="EAL"/>
    <property type="match status" value="1"/>
</dbReference>
<sequence length="418" mass="47242">MNLHTHDFGAISDRMQTNDNKLVSAEFRDYSITSAFQPIFSLSHRHPVGYEALCRAKSSDGIPISPIALFDQVKDESDNVVLDRLCRAVHVKNFSRFTSKSWIFLNVNPLVTVLGKNYGSFFKEMLEKNNISPNQVVIEILEKKIYDESILAAAINYYKDLGCLIAIDDFGASHSNFDRIWNIKPDIVKFDRSIIIQAEQCPIVRKALPNMVALIQDIGCITLMEGIETEQQALIAIDSNVDLVQGYYFGYPAEHLVDPFNQDDTLFRLSGKHNEISTVTKSRYQELVDSPLTEFKAALQKISAGVQEPDMACPKLLALPNVNNMYFLDENGYQIGGNIINQLKPETTDLRYRPLFEAKGANWSRRHYFKQAIRNPGEIQATRPYRSMLGRAQCITLSALINSPSGKLVACLDLNWAY</sequence>
<dbReference type="SMART" id="SM00052">
    <property type="entry name" value="EAL"/>
    <property type="match status" value="1"/>
</dbReference>
<dbReference type="Gene3D" id="3.20.20.450">
    <property type="entry name" value="EAL domain"/>
    <property type="match status" value="1"/>
</dbReference>
<dbReference type="PROSITE" id="PS50883">
    <property type="entry name" value="EAL"/>
    <property type="match status" value="1"/>
</dbReference>
<dbReference type="SUPFAM" id="SSF141868">
    <property type="entry name" value="EAL domain-like"/>
    <property type="match status" value="1"/>
</dbReference>
<dbReference type="EMBL" id="MLJW01000099">
    <property type="protein sequence ID" value="OIR00049.1"/>
    <property type="molecule type" value="Genomic_DNA"/>
</dbReference>